<accession>K1R3D8</accession>
<dbReference type="AlphaFoldDB" id="K1R3D8"/>
<protein>
    <submittedName>
        <fullName evidence="1">Uncharacterized protein</fullName>
    </submittedName>
</protein>
<sequence>MSEVVDTLWQIQVRETMECQGSNCPSPGGAGAGTQIQASVFTVLLFGLASLLVLRYQNFNFTICV</sequence>
<organism evidence="1">
    <name type="scientific">Magallana gigas</name>
    <name type="common">Pacific oyster</name>
    <name type="synonym">Crassostrea gigas</name>
    <dbReference type="NCBI Taxonomy" id="29159"/>
    <lineage>
        <taxon>Eukaryota</taxon>
        <taxon>Metazoa</taxon>
        <taxon>Spiralia</taxon>
        <taxon>Lophotrochozoa</taxon>
        <taxon>Mollusca</taxon>
        <taxon>Bivalvia</taxon>
        <taxon>Autobranchia</taxon>
        <taxon>Pteriomorphia</taxon>
        <taxon>Ostreida</taxon>
        <taxon>Ostreoidea</taxon>
        <taxon>Ostreidae</taxon>
        <taxon>Magallana</taxon>
    </lineage>
</organism>
<reference evidence="1" key="1">
    <citation type="journal article" date="2012" name="Nature">
        <title>The oyster genome reveals stress adaptation and complexity of shell formation.</title>
        <authorList>
            <person name="Zhang G."/>
            <person name="Fang X."/>
            <person name="Guo X."/>
            <person name="Li L."/>
            <person name="Luo R."/>
            <person name="Xu F."/>
            <person name="Yang P."/>
            <person name="Zhang L."/>
            <person name="Wang X."/>
            <person name="Qi H."/>
            <person name="Xiong Z."/>
            <person name="Que H."/>
            <person name="Xie Y."/>
            <person name="Holland P.W."/>
            <person name="Paps J."/>
            <person name="Zhu Y."/>
            <person name="Wu F."/>
            <person name="Chen Y."/>
            <person name="Wang J."/>
            <person name="Peng C."/>
            <person name="Meng J."/>
            <person name="Yang L."/>
            <person name="Liu J."/>
            <person name="Wen B."/>
            <person name="Zhang N."/>
            <person name="Huang Z."/>
            <person name="Zhu Q."/>
            <person name="Feng Y."/>
            <person name="Mount A."/>
            <person name="Hedgecock D."/>
            <person name="Xu Z."/>
            <person name="Liu Y."/>
            <person name="Domazet-Loso T."/>
            <person name="Du Y."/>
            <person name="Sun X."/>
            <person name="Zhang S."/>
            <person name="Liu B."/>
            <person name="Cheng P."/>
            <person name="Jiang X."/>
            <person name="Li J."/>
            <person name="Fan D."/>
            <person name="Wang W."/>
            <person name="Fu W."/>
            <person name="Wang T."/>
            <person name="Wang B."/>
            <person name="Zhang J."/>
            <person name="Peng Z."/>
            <person name="Li Y."/>
            <person name="Li N."/>
            <person name="Wang J."/>
            <person name="Chen M."/>
            <person name="He Y."/>
            <person name="Tan F."/>
            <person name="Song X."/>
            <person name="Zheng Q."/>
            <person name="Huang R."/>
            <person name="Yang H."/>
            <person name="Du X."/>
            <person name="Chen L."/>
            <person name="Yang M."/>
            <person name="Gaffney P.M."/>
            <person name="Wang S."/>
            <person name="Luo L."/>
            <person name="She Z."/>
            <person name="Ming Y."/>
            <person name="Huang W."/>
            <person name="Zhang S."/>
            <person name="Huang B."/>
            <person name="Zhang Y."/>
            <person name="Qu T."/>
            <person name="Ni P."/>
            <person name="Miao G."/>
            <person name="Wang J."/>
            <person name="Wang Q."/>
            <person name="Steinberg C.E."/>
            <person name="Wang H."/>
            <person name="Li N."/>
            <person name="Qian L."/>
            <person name="Zhang G."/>
            <person name="Li Y."/>
            <person name="Yang H."/>
            <person name="Liu X."/>
            <person name="Wang J."/>
            <person name="Yin Y."/>
            <person name="Wang J."/>
        </authorList>
    </citation>
    <scope>NUCLEOTIDE SEQUENCE [LARGE SCALE GENOMIC DNA]</scope>
    <source>
        <strain evidence="1">05x7-T-G4-1.051#20</strain>
    </source>
</reference>
<dbReference type="EMBL" id="JH816164">
    <property type="protein sequence ID" value="EKC35660.1"/>
    <property type="molecule type" value="Genomic_DNA"/>
</dbReference>
<gene>
    <name evidence="1" type="ORF">CGI_10009385</name>
</gene>
<dbReference type="InParanoid" id="K1R3D8"/>
<dbReference type="HOGENOM" id="CLU_2851864_0_0_1"/>
<name>K1R3D8_MAGGI</name>
<proteinExistence type="predicted"/>
<evidence type="ECO:0000313" key="1">
    <source>
        <dbReference type="EMBL" id="EKC35660.1"/>
    </source>
</evidence>